<evidence type="ECO:0000256" key="17">
    <source>
        <dbReference type="ARBA" id="ARBA00023180"/>
    </source>
</evidence>
<dbReference type="EC" id="2.7.11.1" evidence="2"/>
<keyword evidence="16" id="KW-0675">Receptor</keyword>
<evidence type="ECO:0000256" key="5">
    <source>
        <dbReference type="ARBA" id="ARBA00022553"/>
    </source>
</evidence>
<keyword evidence="11 20" id="KW-0547">Nucleotide-binding</keyword>
<evidence type="ECO:0000256" key="15">
    <source>
        <dbReference type="ARBA" id="ARBA00023136"/>
    </source>
</evidence>
<evidence type="ECO:0000256" key="12">
    <source>
        <dbReference type="ARBA" id="ARBA00022777"/>
    </source>
</evidence>
<dbReference type="InterPro" id="IPR017441">
    <property type="entry name" value="Protein_kinase_ATP_BS"/>
</dbReference>
<evidence type="ECO:0000256" key="13">
    <source>
        <dbReference type="ARBA" id="ARBA00022840"/>
    </source>
</evidence>
<dbReference type="PANTHER" id="PTHR48055">
    <property type="entry name" value="LEUCINE-RICH REPEAT RECEPTOR PROTEIN KINASE EMS1"/>
    <property type="match status" value="1"/>
</dbReference>
<dbReference type="Proteomes" id="UP000729402">
    <property type="component" value="Unassembled WGS sequence"/>
</dbReference>
<evidence type="ECO:0000256" key="10">
    <source>
        <dbReference type="ARBA" id="ARBA00022737"/>
    </source>
</evidence>
<evidence type="ECO:0000256" key="6">
    <source>
        <dbReference type="ARBA" id="ARBA00022614"/>
    </source>
</evidence>
<comment type="subcellular location">
    <subcellularLocation>
        <location evidence="1">Cell membrane</location>
        <topology evidence="1">Single-pass membrane protein</topology>
    </subcellularLocation>
</comment>
<keyword evidence="7" id="KW-0808">Transferase</keyword>
<evidence type="ECO:0000256" key="20">
    <source>
        <dbReference type="PROSITE-ProRule" id="PRU10141"/>
    </source>
</evidence>
<reference evidence="23" key="2">
    <citation type="submission" date="2021-02" db="EMBL/GenBank/DDBJ databases">
        <authorList>
            <person name="Kimball J.A."/>
            <person name="Haas M.W."/>
            <person name="Macchietto M."/>
            <person name="Kono T."/>
            <person name="Duquette J."/>
            <person name="Shao M."/>
        </authorList>
    </citation>
    <scope>NUCLEOTIDE SEQUENCE</scope>
    <source>
        <tissue evidence="23">Fresh leaf tissue</tissue>
    </source>
</reference>
<dbReference type="InterPro" id="IPR051564">
    <property type="entry name" value="LRR_receptor-like_kinase"/>
</dbReference>
<dbReference type="PANTHER" id="PTHR48055:SF50">
    <property type="entry name" value="PROTEIN KINASE DOMAIN-CONTAINING PROTEIN"/>
    <property type="match status" value="1"/>
</dbReference>
<keyword evidence="15" id="KW-0472">Membrane</keyword>
<accession>A0A8J5TCA8</accession>
<feature type="binding site" evidence="20">
    <location>
        <position position="32"/>
    </location>
    <ligand>
        <name>ATP</name>
        <dbReference type="ChEBI" id="CHEBI:30616"/>
    </ligand>
</feature>
<keyword evidence="17" id="KW-0325">Glycoprotein</keyword>
<evidence type="ECO:0000313" key="23">
    <source>
        <dbReference type="EMBL" id="KAG8071451.1"/>
    </source>
</evidence>
<evidence type="ECO:0000256" key="18">
    <source>
        <dbReference type="ARBA" id="ARBA00047899"/>
    </source>
</evidence>
<keyword evidence="12" id="KW-0418">Kinase</keyword>
<evidence type="ECO:0000256" key="16">
    <source>
        <dbReference type="ARBA" id="ARBA00023170"/>
    </source>
</evidence>
<keyword evidence="8" id="KW-0812">Transmembrane</keyword>
<name>A0A8J5TCA8_ZIZPA</name>
<evidence type="ECO:0000256" key="9">
    <source>
        <dbReference type="ARBA" id="ARBA00022729"/>
    </source>
</evidence>
<dbReference type="SMART" id="SM00220">
    <property type="entry name" value="S_TKc"/>
    <property type="match status" value="1"/>
</dbReference>
<keyword evidence="14" id="KW-1133">Transmembrane helix</keyword>
<protein>
    <recommendedName>
        <fullName evidence="2">non-specific serine/threonine protein kinase</fullName>
        <ecNumber evidence="2">2.7.11.1</ecNumber>
    </recommendedName>
</protein>
<organism evidence="23 24">
    <name type="scientific">Zizania palustris</name>
    <name type="common">Northern wild rice</name>
    <dbReference type="NCBI Taxonomy" id="103762"/>
    <lineage>
        <taxon>Eukaryota</taxon>
        <taxon>Viridiplantae</taxon>
        <taxon>Streptophyta</taxon>
        <taxon>Embryophyta</taxon>
        <taxon>Tracheophyta</taxon>
        <taxon>Spermatophyta</taxon>
        <taxon>Magnoliopsida</taxon>
        <taxon>Liliopsida</taxon>
        <taxon>Poales</taxon>
        <taxon>Poaceae</taxon>
        <taxon>BOP clade</taxon>
        <taxon>Oryzoideae</taxon>
        <taxon>Oryzeae</taxon>
        <taxon>Zizaniinae</taxon>
        <taxon>Zizania</taxon>
    </lineage>
</organism>
<evidence type="ECO:0000256" key="19">
    <source>
        <dbReference type="ARBA" id="ARBA00048679"/>
    </source>
</evidence>
<comment type="catalytic activity">
    <reaction evidence="18">
        <text>L-threonyl-[protein] + ATP = O-phospho-L-threonyl-[protein] + ADP + H(+)</text>
        <dbReference type="Rhea" id="RHEA:46608"/>
        <dbReference type="Rhea" id="RHEA-COMP:11060"/>
        <dbReference type="Rhea" id="RHEA-COMP:11605"/>
        <dbReference type="ChEBI" id="CHEBI:15378"/>
        <dbReference type="ChEBI" id="CHEBI:30013"/>
        <dbReference type="ChEBI" id="CHEBI:30616"/>
        <dbReference type="ChEBI" id="CHEBI:61977"/>
        <dbReference type="ChEBI" id="CHEBI:456216"/>
        <dbReference type="EC" id="2.7.11.1"/>
    </reaction>
</comment>
<dbReference type="AlphaFoldDB" id="A0A8J5TCA8"/>
<dbReference type="PROSITE" id="PS00107">
    <property type="entry name" value="PROTEIN_KINASE_ATP"/>
    <property type="match status" value="1"/>
</dbReference>
<evidence type="ECO:0000256" key="8">
    <source>
        <dbReference type="ARBA" id="ARBA00022692"/>
    </source>
</evidence>
<gene>
    <name evidence="23" type="ORF">GUJ93_ZPchr0006g45338</name>
</gene>
<dbReference type="Pfam" id="PF00069">
    <property type="entry name" value="Pkinase"/>
    <property type="match status" value="1"/>
</dbReference>
<proteinExistence type="inferred from homology"/>
<evidence type="ECO:0000256" key="11">
    <source>
        <dbReference type="ARBA" id="ARBA00022741"/>
    </source>
</evidence>
<evidence type="ECO:0000256" key="14">
    <source>
        <dbReference type="ARBA" id="ARBA00022989"/>
    </source>
</evidence>
<evidence type="ECO:0000256" key="3">
    <source>
        <dbReference type="ARBA" id="ARBA00022475"/>
    </source>
</evidence>
<dbReference type="GO" id="GO:0004674">
    <property type="term" value="F:protein serine/threonine kinase activity"/>
    <property type="evidence" value="ECO:0007669"/>
    <property type="project" value="UniProtKB-KW"/>
</dbReference>
<comment type="catalytic activity">
    <reaction evidence="19">
        <text>L-seryl-[protein] + ATP = O-phospho-L-seryl-[protein] + ADP + H(+)</text>
        <dbReference type="Rhea" id="RHEA:17989"/>
        <dbReference type="Rhea" id="RHEA-COMP:9863"/>
        <dbReference type="Rhea" id="RHEA-COMP:11604"/>
        <dbReference type="ChEBI" id="CHEBI:15378"/>
        <dbReference type="ChEBI" id="CHEBI:29999"/>
        <dbReference type="ChEBI" id="CHEBI:30616"/>
        <dbReference type="ChEBI" id="CHEBI:83421"/>
        <dbReference type="ChEBI" id="CHEBI:456216"/>
        <dbReference type="EC" id="2.7.11.1"/>
    </reaction>
</comment>
<evidence type="ECO:0000259" key="22">
    <source>
        <dbReference type="PROSITE" id="PS50011"/>
    </source>
</evidence>
<evidence type="ECO:0000256" key="2">
    <source>
        <dbReference type="ARBA" id="ARBA00012513"/>
    </source>
</evidence>
<dbReference type="InterPro" id="IPR000719">
    <property type="entry name" value="Prot_kinase_dom"/>
</dbReference>
<keyword evidence="4 21" id="KW-0723">Serine/threonine-protein kinase</keyword>
<reference evidence="23" key="1">
    <citation type="journal article" date="2021" name="bioRxiv">
        <title>Whole Genome Assembly and Annotation of Northern Wild Rice, Zizania palustris L., Supports a Whole Genome Duplication in the Zizania Genus.</title>
        <authorList>
            <person name="Haas M."/>
            <person name="Kono T."/>
            <person name="Macchietto M."/>
            <person name="Millas R."/>
            <person name="McGilp L."/>
            <person name="Shao M."/>
            <person name="Duquette J."/>
            <person name="Hirsch C.N."/>
            <person name="Kimball J."/>
        </authorList>
    </citation>
    <scope>NUCLEOTIDE SEQUENCE</scope>
    <source>
        <tissue evidence="23">Fresh leaf tissue</tissue>
    </source>
</reference>
<sequence>MNFSESNLVGRGSYGSVYKGKLEEQRLEVAVKVFNLEMQGAERSFLLECEALRSIKHRNLLPIITACSTEDNKRDDFKALVYKFMPNGNLDTGLHHNGEGTAREILGLIQRISIALGIADALNYLHFECGRPIVHCDLKPSNILLDDDMTALLGDFGIARFYVDSRATSTTSISLITAKGTIGYIAPEYARGGHASTSGDVYSFGIVLLEMLVGKRPTDALFKDGIDIVSFVESNFPHQIFQVLDPYLIKELEDFVHGNVVPENAVEQCMVSLLQVALNCTRPLPSERIHMKQIAKQMQAIKARFVSV</sequence>
<dbReference type="GO" id="GO:0005524">
    <property type="term" value="F:ATP binding"/>
    <property type="evidence" value="ECO:0007669"/>
    <property type="project" value="UniProtKB-UniRule"/>
</dbReference>
<dbReference type="OrthoDB" id="676979at2759"/>
<dbReference type="FunFam" id="1.10.510.10:FF:000358">
    <property type="entry name" value="Putative leucine-rich repeat receptor-like serine/threonine-protein kinase"/>
    <property type="match status" value="1"/>
</dbReference>
<dbReference type="CDD" id="cd14066">
    <property type="entry name" value="STKc_IRAK"/>
    <property type="match status" value="1"/>
</dbReference>
<evidence type="ECO:0000256" key="21">
    <source>
        <dbReference type="RuleBase" id="RU000304"/>
    </source>
</evidence>
<keyword evidence="6" id="KW-0433">Leucine-rich repeat</keyword>
<dbReference type="GO" id="GO:0005886">
    <property type="term" value="C:plasma membrane"/>
    <property type="evidence" value="ECO:0007669"/>
    <property type="project" value="UniProtKB-SubCell"/>
</dbReference>
<feature type="domain" description="Protein kinase" evidence="22">
    <location>
        <begin position="3"/>
        <end position="301"/>
    </location>
</feature>
<comment type="caution">
    <text evidence="23">The sequence shown here is derived from an EMBL/GenBank/DDBJ whole genome shotgun (WGS) entry which is preliminary data.</text>
</comment>
<dbReference type="PROSITE" id="PS50011">
    <property type="entry name" value="PROTEIN_KINASE_DOM"/>
    <property type="match status" value="1"/>
</dbReference>
<keyword evidence="13 20" id="KW-0067">ATP-binding</keyword>
<comment type="similarity">
    <text evidence="21">Belongs to the protein kinase superfamily.</text>
</comment>
<dbReference type="PROSITE" id="PS00108">
    <property type="entry name" value="PROTEIN_KINASE_ST"/>
    <property type="match status" value="1"/>
</dbReference>
<keyword evidence="9" id="KW-0732">Signal</keyword>
<dbReference type="EMBL" id="JAAALK010000283">
    <property type="protein sequence ID" value="KAG8071451.1"/>
    <property type="molecule type" value="Genomic_DNA"/>
</dbReference>
<keyword evidence="5" id="KW-0597">Phosphoprotein</keyword>
<keyword evidence="24" id="KW-1185">Reference proteome</keyword>
<dbReference type="InterPro" id="IPR008271">
    <property type="entry name" value="Ser/Thr_kinase_AS"/>
</dbReference>
<keyword evidence="3" id="KW-1003">Cell membrane</keyword>
<keyword evidence="10" id="KW-0677">Repeat</keyword>
<evidence type="ECO:0000256" key="7">
    <source>
        <dbReference type="ARBA" id="ARBA00022679"/>
    </source>
</evidence>
<evidence type="ECO:0000256" key="1">
    <source>
        <dbReference type="ARBA" id="ARBA00004162"/>
    </source>
</evidence>
<evidence type="ECO:0000313" key="24">
    <source>
        <dbReference type="Proteomes" id="UP000729402"/>
    </source>
</evidence>
<evidence type="ECO:0000256" key="4">
    <source>
        <dbReference type="ARBA" id="ARBA00022527"/>
    </source>
</evidence>